<dbReference type="InterPro" id="IPR015631">
    <property type="entry name" value="CD2/SLAM_rcpt"/>
</dbReference>
<organism evidence="6 7">
    <name type="scientific">Cettia cetti</name>
    <dbReference type="NCBI Taxonomy" id="68486"/>
    <lineage>
        <taxon>Eukaryota</taxon>
        <taxon>Metazoa</taxon>
        <taxon>Chordata</taxon>
        <taxon>Craniata</taxon>
        <taxon>Vertebrata</taxon>
        <taxon>Euteleostomi</taxon>
        <taxon>Archelosauria</taxon>
        <taxon>Archosauria</taxon>
        <taxon>Dinosauria</taxon>
        <taxon>Saurischia</taxon>
        <taxon>Theropoda</taxon>
        <taxon>Coelurosauria</taxon>
        <taxon>Aves</taxon>
        <taxon>Neognathae</taxon>
        <taxon>Neoaves</taxon>
        <taxon>Telluraves</taxon>
        <taxon>Australaves</taxon>
        <taxon>Passeriformes</taxon>
        <taxon>Sylvioidea</taxon>
        <taxon>Sylviidae</taxon>
        <taxon>Acrocephalinae</taxon>
        <taxon>Cettia</taxon>
    </lineage>
</organism>
<dbReference type="PANTHER" id="PTHR12080">
    <property type="entry name" value="SIGNALING LYMPHOCYTIC ACTIVATION MOLECULE"/>
    <property type="match status" value="1"/>
</dbReference>
<comment type="caution">
    <text evidence="6">The sequence shown here is derived from an EMBL/GenBank/DDBJ whole genome shotgun (WGS) entry which is preliminary data.</text>
</comment>
<accession>A0A7L3PZT9</accession>
<evidence type="ECO:0000256" key="2">
    <source>
        <dbReference type="ARBA" id="ARBA00022729"/>
    </source>
</evidence>
<protein>
    <submittedName>
        <fullName evidence="6">LFA3 protein</fullName>
    </submittedName>
</protein>
<evidence type="ECO:0000256" key="3">
    <source>
        <dbReference type="ARBA" id="ARBA00023136"/>
    </source>
</evidence>
<keyword evidence="2" id="KW-0732">Signal</keyword>
<dbReference type="Gene3D" id="2.60.40.10">
    <property type="entry name" value="Immunoglobulins"/>
    <property type="match status" value="1"/>
</dbReference>
<evidence type="ECO:0000313" key="7">
    <source>
        <dbReference type="Proteomes" id="UP000524451"/>
    </source>
</evidence>
<name>A0A7L3PZT9_9SYLV</name>
<dbReference type="EMBL" id="VZUI01009645">
    <property type="protein sequence ID" value="NXU96775.1"/>
    <property type="molecule type" value="Genomic_DNA"/>
</dbReference>
<dbReference type="GO" id="GO:0016020">
    <property type="term" value="C:membrane"/>
    <property type="evidence" value="ECO:0007669"/>
    <property type="project" value="UniProtKB-SubCell"/>
</dbReference>
<dbReference type="InterPro" id="IPR003599">
    <property type="entry name" value="Ig_sub"/>
</dbReference>
<feature type="non-terminal residue" evidence="6">
    <location>
        <position position="179"/>
    </location>
</feature>
<dbReference type="AlphaFoldDB" id="A0A7L3PZT9"/>
<dbReference type="SMART" id="SM00409">
    <property type="entry name" value="IG"/>
    <property type="match status" value="1"/>
</dbReference>
<reference evidence="6 7" key="1">
    <citation type="submission" date="2019-09" db="EMBL/GenBank/DDBJ databases">
        <title>Bird 10,000 Genomes (B10K) Project - Family phase.</title>
        <authorList>
            <person name="Zhang G."/>
        </authorList>
    </citation>
    <scope>NUCLEOTIDE SEQUENCE [LARGE SCALE GENOMIC DNA]</scope>
    <source>
        <strain evidence="6">OUT-0056</strain>
        <tissue evidence="6">Blood</tissue>
    </source>
</reference>
<keyword evidence="3" id="KW-0472">Membrane</keyword>
<proteinExistence type="predicted"/>
<sequence>IAHIYCNDVVGIVGENFTFPVESNQRMVEIVWVKNKDKVAEREGDNSTAYFGPRHYRNVLTKDGSLTIVNLEKDDAGTYELHYWDSKKDHYLKFVLVVLDFPEPKTSCNTSNGELILNCTADFQESVNYTWKLDNDPRVYPLQELSIPWRDVTATKATCTIKFSQTERSSEIFLTPCRP</sequence>
<keyword evidence="4" id="KW-0325">Glycoprotein</keyword>
<dbReference type="InterPro" id="IPR013783">
    <property type="entry name" value="Ig-like_fold"/>
</dbReference>
<feature type="non-terminal residue" evidence="6">
    <location>
        <position position="1"/>
    </location>
</feature>
<gene>
    <name evidence="6" type="primary">Cd58</name>
    <name evidence="6" type="ORF">CETCET_R13149</name>
</gene>
<evidence type="ECO:0000256" key="1">
    <source>
        <dbReference type="ARBA" id="ARBA00004370"/>
    </source>
</evidence>
<evidence type="ECO:0000313" key="6">
    <source>
        <dbReference type="EMBL" id="NXU96775.1"/>
    </source>
</evidence>
<dbReference type="InterPro" id="IPR036179">
    <property type="entry name" value="Ig-like_dom_sf"/>
</dbReference>
<evidence type="ECO:0000256" key="4">
    <source>
        <dbReference type="ARBA" id="ARBA00023180"/>
    </source>
</evidence>
<dbReference type="SUPFAM" id="SSF48726">
    <property type="entry name" value="Immunoglobulin"/>
    <property type="match status" value="1"/>
</dbReference>
<comment type="subcellular location">
    <subcellularLocation>
        <location evidence="1">Membrane</location>
    </subcellularLocation>
</comment>
<keyword evidence="7" id="KW-1185">Reference proteome</keyword>
<dbReference type="PANTHER" id="PTHR12080:SF55">
    <property type="entry name" value="LYMPHOCYTE FUNCTION-ASSOCIATED ANTIGEN 3"/>
    <property type="match status" value="1"/>
</dbReference>
<evidence type="ECO:0000259" key="5">
    <source>
        <dbReference type="SMART" id="SM00409"/>
    </source>
</evidence>
<dbReference type="Proteomes" id="UP000524451">
    <property type="component" value="Unassembled WGS sequence"/>
</dbReference>
<feature type="domain" description="Immunoglobulin" evidence="5">
    <location>
        <begin position="6"/>
        <end position="99"/>
    </location>
</feature>